<dbReference type="Proteomes" id="UP000256964">
    <property type="component" value="Unassembled WGS sequence"/>
</dbReference>
<keyword evidence="2" id="KW-1185">Reference proteome</keyword>
<protein>
    <submittedName>
        <fullName evidence="1">Uncharacterized protein</fullName>
    </submittedName>
</protein>
<evidence type="ECO:0000313" key="2">
    <source>
        <dbReference type="Proteomes" id="UP000256964"/>
    </source>
</evidence>
<reference evidence="1 2" key="1">
    <citation type="journal article" date="2018" name="Biotechnol. Biofuels">
        <title>Integrative visual omics of the white-rot fungus Polyporus brumalis exposes the biotechnological potential of its oxidative enzymes for delignifying raw plant biomass.</title>
        <authorList>
            <person name="Miyauchi S."/>
            <person name="Rancon A."/>
            <person name="Drula E."/>
            <person name="Hage H."/>
            <person name="Chaduli D."/>
            <person name="Favel A."/>
            <person name="Grisel S."/>
            <person name="Henrissat B."/>
            <person name="Herpoel-Gimbert I."/>
            <person name="Ruiz-Duenas F.J."/>
            <person name="Chevret D."/>
            <person name="Hainaut M."/>
            <person name="Lin J."/>
            <person name="Wang M."/>
            <person name="Pangilinan J."/>
            <person name="Lipzen A."/>
            <person name="Lesage-Meessen L."/>
            <person name="Navarro D."/>
            <person name="Riley R."/>
            <person name="Grigoriev I.V."/>
            <person name="Zhou S."/>
            <person name="Raouche S."/>
            <person name="Rosso M.N."/>
        </authorList>
    </citation>
    <scope>NUCLEOTIDE SEQUENCE [LARGE SCALE GENOMIC DNA]</scope>
    <source>
        <strain evidence="1 2">BRFM 1820</strain>
    </source>
</reference>
<gene>
    <name evidence="1" type="ORF">OH76DRAFT_1007844</name>
</gene>
<proteinExistence type="predicted"/>
<dbReference type="EMBL" id="KZ857439">
    <property type="protein sequence ID" value="RDX45248.1"/>
    <property type="molecule type" value="Genomic_DNA"/>
</dbReference>
<accession>A0A371CY98</accession>
<sequence length="217" mass="23361">MTSHRLDSVPLVTAASCARARRPYSGRYLRTSISNTSKNGPNTREVRHGERLTYRRRAEAQEPGVLRQSRISSSATANIDSSCTPAARMRSLASSAVFTSNVPDASLFANTVYSASTSERARKDVQTSVVMPARMTCVLPVASTALRKSALSHAFTSPLRLNKAGSGCMSMISCRSGSFSPGYARTPWSRTASSTCSGPGPDVTHAYQTVRRPSEHL</sequence>
<name>A0A371CY98_9APHY</name>
<organism evidence="1 2">
    <name type="scientific">Lentinus brumalis</name>
    <dbReference type="NCBI Taxonomy" id="2498619"/>
    <lineage>
        <taxon>Eukaryota</taxon>
        <taxon>Fungi</taxon>
        <taxon>Dikarya</taxon>
        <taxon>Basidiomycota</taxon>
        <taxon>Agaricomycotina</taxon>
        <taxon>Agaricomycetes</taxon>
        <taxon>Polyporales</taxon>
        <taxon>Polyporaceae</taxon>
        <taxon>Lentinus</taxon>
    </lineage>
</organism>
<dbReference type="AlphaFoldDB" id="A0A371CY98"/>
<evidence type="ECO:0000313" key="1">
    <source>
        <dbReference type="EMBL" id="RDX45248.1"/>
    </source>
</evidence>